<evidence type="ECO:0000313" key="3">
    <source>
        <dbReference type="Proteomes" id="UP001419268"/>
    </source>
</evidence>
<dbReference type="AlphaFoldDB" id="A0AAP0JGZ0"/>
<feature type="region of interest" description="Disordered" evidence="1">
    <location>
        <begin position="121"/>
        <end position="144"/>
    </location>
</feature>
<dbReference type="Proteomes" id="UP001419268">
    <property type="component" value="Unassembled WGS sequence"/>
</dbReference>
<proteinExistence type="predicted"/>
<accession>A0AAP0JGZ0</accession>
<name>A0AAP0JGZ0_9MAGN</name>
<reference evidence="2 3" key="1">
    <citation type="submission" date="2024-01" db="EMBL/GenBank/DDBJ databases">
        <title>Genome assemblies of Stephania.</title>
        <authorList>
            <person name="Yang L."/>
        </authorList>
    </citation>
    <scope>NUCLEOTIDE SEQUENCE [LARGE SCALE GENOMIC DNA]</scope>
    <source>
        <strain evidence="2">JXDWG</strain>
        <tissue evidence="2">Leaf</tissue>
    </source>
</reference>
<organism evidence="2 3">
    <name type="scientific">Stephania cephalantha</name>
    <dbReference type="NCBI Taxonomy" id="152367"/>
    <lineage>
        <taxon>Eukaryota</taxon>
        <taxon>Viridiplantae</taxon>
        <taxon>Streptophyta</taxon>
        <taxon>Embryophyta</taxon>
        <taxon>Tracheophyta</taxon>
        <taxon>Spermatophyta</taxon>
        <taxon>Magnoliopsida</taxon>
        <taxon>Ranunculales</taxon>
        <taxon>Menispermaceae</taxon>
        <taxon>Menispermoideae</taxon>
        <taxon>Cissampelideae</taxon>
        <taxon>Stephania</taxon>
    </lineage>
</organism>
<dbReference type="EMBL" id="JBBNAG010000005">
    <property type="protein sequence ID" value="KAK9132963.1"/>
    <property type="molecule type" value="Genomic_DNA"/>
</dbReference>
<keyword evidence="3" id="KW-1185">Reference proteome</keyword>
<comment type="caution">
    <text evidence="2">The sequence shown here is derived from an EMBL/GenBank/DDBJ whole genome shotgun (WGS) entry which is preliminary data.</text>
</comment>
<protein>
    <submittedName>
        <fullName evidence="2">Uncharacterized protein</fullName>
    </submittedName>
</protein>
<sequence>MRDIQISLPHIIISHMTSSSGVDRHLPYTHLLTHLFEEAGINLTMAGALLSMKETIGSTTLHAMKYHYVCIERRWIRFVNIPAGVEYGGYKSPHDSNSDVQFDEREYFDYIMLFLQQEEGDDGQHSAQDDEEVHQEIPVSTTTF</sequence>
<gene>
    <name evidence="2" type="ORF">Scep_012491</name>
</gene>
<evidence type="ECO:0000256" key="1">
    <source>
        <dbReference type="SAM" id="MobiDB-lite"/>
    </source>
</evidence>
<evidence type="ECO:0000313" key="2">
    <source>
        <dbReference type="EMBL" id="KAK9132963.1"/>
    </source>
</evidence>